<evidence type="ECO:0000313" key="5">
    <source>
        <dbReference type="Proteomes" id="UP000240708"/>
    </source>
</evidence>
<dbReference type="InterPro" id="IPR000683">
    <property type="entry name" value="Gfo/Idh/MocA-like_OxRdtase_N"/>
</dbReference>
<dbReference type="Gene3D" id="3.30.360.10">
    <property type="entry name" value="Dihydrodipicolinate Reductase, domain 2"/>
    <property type="match status" value="1"/>
</dbReference>
<dbReference type="Pfam" id="PF01408">
    <property type="entry name" value="GFO_IDH_MocA"/>
    <property type="match status" value="1"/>
</dbReference>
<dbReference type="InterPro" id="IPR055170">
    <property type="entry name" value="GFO_IDH_MocA-like_dom"/>
</dbReference>
<reference evidence="4 5" key="1">
    <citation type="submission" date="2018-03" db="EMBL/GenBank/DDBJ databases">
        <title>Genomic Encyclopedia of Archaeal and Bacterial Type Strains, Phase II (KMG-II): from individual species to whole genera.</title>
        <authorList>
            <person name="Goeker M."/>
        </authorList>
    </citation>
    <scope>NUCLEOTIDE SEQUENCE [LARGE SCALE GENOMIC DNA]</scope>
    <source>
        <strain evidence="4 5">DSM 28057</strain>
    </source>
</reference>
<dbReference type="InterPro" id="IPR036291">
    <property type="entry name" value="NAD(P)-bd_dom_sf"/>
</dbReference>
<dbReference type="Proteomes" id="UP000240708">
    <property type="component" value="Unassembled WGS sequence"/>
</dbReference>
<organism evidence="4 5">
    <name type="scientific">Cecembia rubra</name>
    <dbReference type="NCBI Taxonomy" id="1485585"/>
    <lineage>
        <taxon>Bacteria</taxon>
        <taxon>Pseudomonadati</taxon>
        <taxon>Bacteroidota</taxon>
        <taxon>Cytophagia</taxon>
        <taxon>Cytophagales</taxon>
        <taxon>Cyclobacteriaceae</taxon>
        <taxon>Cecembia</taxon>
    </lineage>
</organism>
<dbReference type="SUPFAM" id="SSF51735">
    <property type="entry name" value="NAD(P)-binding Rossmann-fold domains"/>
    <property type="match status" value="1"/>
</dbReference>
<dbReference type="SUPFAM" id="SSF55347">
    <property type="entry name" value="Glyceraldehyde-3-phosphate dehydrogenase-like, C-terminal domain"/>
    <property type="match status" value="1"/>
</dbReference>
<evidence type="ECO:0000259" key="3">
    <source>
        <dbReference type="Pfam" id="PF22725"/>
    </source>
</evidence>
<feature type="domain" description="GFO/IDH/MocA-like oxidoreductase" evidence="3">
    <location>
        <begin position="170"/>
        <end position="296"/>
    </location>
</feature>
<sequence>MKEKIFLAQHALNINRRVDSWLSCFHKVDYISNMKKIKDNEVRWGVIGVGNVCERKSAPAMNLVPNSKLVAVMRRDEDKVRDYAARHGVPKWYTSAQDLVDDPDVNAVYIATPPHMHLPYTKLAAEAGKPVYVEKPMARNYAECQEMIAVCERANVPLYVAYYRRALPHFLQIKKMMEEGAIGEVRTVHINLKQVLKPDIVVHLENNWRIDPKVAGGGYFFDLASHQLDLLDFFFGPVQKVQGFAVNQARAYEAEDLVVGSFVFENGVIGSGNWCFTASQSAEVDEITIYGSKGKISFEIFGKGEFTLEKDGEDRQHFELELPYHIQQPLIKSIVEDLLGRGKCPSTGNSGARTNWVMDELVKTYYGF</sequence>
<evidence type="ECO:0000313" key="4">
    <source>
        <dbReference type="EMBL" id="PSL07809.1"/>
    </source>
</evidence>
<accession>A0A2P8EEA9</accession>
<dbReference type="InterPro" id="IPR050463">
    <property type="entry name" value="Gfo/Idh/MocA_oxidrdct_glycsds"/>
</dbReference>
<dbReference type="EMBL" id="PYGF01000001">
    <property type="protein sequence ID" value="PSL07809.1"/>
    <property type="molecule type" value="Genomic_DNA"/>
</dbReference>
<keyword evidence="5" id="KW-1185">Reference proteome</keyword>
<keyword evidence="1" id="KW-0560">Oxidoreductase</keyword>
<dbReference type="GO" id="GO:0016491">
    <property type="term" value="F:oxidoreductase activity"/>
    <property type="evidence" value="ECO:0007669"/>
    <property type="project" value="UniProtKB-KW"/>
</dbReference>
<dbReference type="GO" id="GO:0000166">
    <property type="term" value="F:nucleotide binding"/>
    <property type="evidence" value="ECO:0007669"/>
    <property type="project" value="InterPro"/>
</dbReference>
<proteinExistence type="predicted"/>
<dbReference type="PANTHER" id="PTHR43818:SF11">
    <property type="entry name" value="BCDNA.GH03377"/>
    <property type="match status" value="1"/>
</dbReference>
<dbReference type="Gene3D" id="3.40.50.720">
    <property type="entry name" value="NAD(P)-binding Rossmann-like Domain"/>
    <property type="match status" value="1"/>
</dbReference>
<protein>
    <submittedName>
        <fullName evidence="4">Putative dehydrogenase</fullName>
    </submittedName>
</protein>
<name>A0A2P8EEA9_9BACT</name>
<dbReference type="AlphaFoldDB" id="A0A2P8EEA9"/>
<evidence type="ECO:0000256" key="1">
    <source>
        <dbReference type="ARBA" id="ARBA00023002"/>
    </source>
</evidence>
<gene>
    <name evidence="4" type="ORF">CLV48_101747</name>
</gene>
<comment type="caution">
    <text evidence="4">The sequence shown here is derived from an EMBL/GenBank/DDBJ whole genome shotgun (WGS) entry which is preliminary data.</text>
</comment>
<feature type="domain" description="Gfo/Idh/MocA-like oxidoreductase N-terminal" evidence="2">
    <location>
        <begin position="42"/>
        <end position="162"/>
    </location>
</feature>
<evidence type="ECO:0000259" key="2">
    <source>
        <dbReference type="Pfam" id="PF01408"/>
    </source>
</evidence>
<dbReference type="Pfam" id="PF22725">
    <property type="entry name" value="GFO_IDH_MocA_C3"/>
    <property type="match status" value="1"/>
</dbReference>
<dbReference type="PANTHER" id="PTHR43818">
    <property type="entry name" value="BCDNA.GH03377"/>
    <property type="match status" value="1"/>
</dbReference>